<name>A0A7R9H653_TIMPO</name>
<dbReference type="EMBL" id="OD004121">
    <property type="protein sequence ID" value="CAD7409334.1"/>
    <property type="molecule type" value="Genomic_DNA"/>
</dbReference>
<proteinExistence type="predicted"/>
<sequence length="95" mass="10576">MFKQGATAPEVPCSIPGSTRLSVGLELDQLRLVGTNEDSSFIVLTGLIWLRSRLTASEKSLQTVGLEHRTSESVARNYYHKTTKPLKSRIMEIQT</sequence>
<dbReference type="AlphaFoldDB" id="A0A7R9H653"/>
<gene>
    <name evidence="1" type="ORF">TPSB3V08_LOCUS6788</name>
</gene>
<organism evidence="1">
    <name type="scientific">Timema poppense</name>
    <name type="common">Walking stick</name>
    <dbReference type="NCBI Taxonomy" id="170557"/>
    <lineage>
        <taxon>Eukaryota</taxon>
        <taxon>Metazoa</taxon>
        <taxon>Ecdysozoa</taxon>
        <taxon>Arthropoda</taxon>
        <taxon>Hexapoda</taxon>
        <taxon>Insecta</taxon>
        <taxon>Pterygota</taxon>
        <taxon>Neoptera</taxon>
        <taxon>Polyneoptera</taxon>
        <taxon>Phasmatodea</taxon>
        <taxon>Timematodea</taxon>
        <taxon>Timematoidea</taxon>
        <taxon>Timematidae</taxon>
        <taxon>Timema</taxon>
    </lineage>
</organism>
<protein>
    <submittedName>
        <fullName evidence="1">Uncharacterized protein</fullName>
    </submittedName>
</protein>
<evidence type="ECO:0000313" key="1">
    <source>
        <dbReference type="EMBL" id="CAD7409334.1"/>
    </source>
</evidence>
<reference evidence="1" key="1">
    <citation type="submission" date="2020-11" db="EMBL/GenBank/DDBJ databases">
        <authorList>
            <person name="Tran Van P."/>
        </authorList>
    </citation>
    <scope>NUCLEOTIDE SEQUENCE</scope>
</reference>
<accession>A0A7R9H653</accession>